<proteinExistence type="predicted"/>
<name>A0A4D6L0M2_VIGUN</name>
<organism evidence="1 2">
    <name type="scientific">Vigna unguiculata</name>
    <name type="common">Cowpea</name>
    <dbReference type="NCBI Taxonomy" id="3917"/>
    <lineage>
        <taxon>Eukaryota</taxon>
        <taxon>Viridiplantae</taxon>
        <taxon>Streptophyta</taxon>
        <taxon>Embryophyta</taxon>
        <taxon>Tracheophyta</taxon>
        <taxon>Spermatophyta</taxon>
        <taxon>Magnoliopsida</taxon>
        <taxon>eudicotyledons</taxon>
        <taxon>Gunneridae</taxon>
        <taxon>Pentapetalae</taxon>
        <taxon>rosids</taxon>
        <taxon>fabids</taxon>
        <taxon>Fabales</taxon>
        <taxon>Fabaceae</taxon>
        <taxon>Papilionoideae</taxon>
        <taxon>50 kb inversion clade</taxon>
        <taxon>NPAAA clade</taxon>
        <taxon>indigoferoid/millettioid clade</taxon>
        <taxon>Phaseoleae</taxon>
        <taxon>Vigna</taxon>
    </lineage>
</organism>
<dbReference type="AlphaFoldDB" id="A0A4D6L0M2"/>
<keyword evidence="2" id="KW-1185">Reference proteome</keyword>
<protein>
    <submittedName>
        <fullName evidence="1">Uncharacterized protein</fullName>
    </submittedName>
</protein>
<reference evidence="1 2" key="1">
    <citation type="submission" date="2019-04" db="EMBL/GenBank/DDBJ databases">
        <title>An improved genome assembly and genetic linkage map for asparagus bean, Vigna unguiculata ssp. sesquipedialis.</title>
        <authorList>
            <person name="Xia Q."/>
            <person name="Zhang R."/>
            <person name="Dong Y."/>
        </authorList>
    </citation>
    <scope>NUCLEOTIDE SEQUENCE [LARGE SCALE GENOMIC DNA]</scope>
    <source>
        <tissue evidence="1">Leaf</tissue>
    </source>
</reference>
<evidence type="ECO:0000313" key="1">
    <source>
        <dbReference type="EMBL" id="QCD81801.1"/>
    </source>
</evidence>
<accession>A0A4D6L0M2</accession>
<sequence length="64" mass="7106">MALYTAPLLPSGPPSSCFPSALTNRVIIAKEKTKQAQHEDKRARAQQWPLQVSSGFSLKRQRLA</sequence>
<dbReference type="Proteomes" id="UP000501690">
    <property type="component" value="Linkage Group LG2"/>
</dbReference>
<gene>
    <name evidence="1" type="ORF">DEO72_LG2g2131</name>
</gene>
<evidence type="ECO:0000313" key="2">
    <source>
        <dbReference type="Proteomes" id="UP000501690"/>
    </source>
</evidence>
<dbReference type="EMBL" id="CP039346">
    <property type="protein sequence ID" value="QCD81801.1"/>
    <property type="molecule type" value="Genomic_DNA"/>
</dbReference>